<organism evidence="2 3">
    <name type="scientific">Bagarius yarrelli</name>
    <name type="common">Goonch</name>
    <name type="synonym">Bagrus yarrelli</name>
    <dbReference type="NCBI Taxonomy" id="175774"/>
    <lineage>
        <taxon>Eukaryota</taxon>
        <taxon>Metazoa</taxon>
        <taxon>Chordata</taxon>
        <taxon>Craniata</taxon>
        <taxon>Vertebrata</taxon>
        <taxon>Euteleostomi</taxon>
        <taxon>Actinopterygii</taxon>
        <taxon>Neopterygii</taxon>
        <taxon>Teleostei</taxon>
        <taxon>Ostariophysi</taxon>
        <taxon>Siluriformes</taxon>
        <taxon>Sisoridae</taxon>
        <taxon>Sisorinae</taxon>
        <taxon>Bagarius</taxon>
    </lineage>
</organism>
<name>A0A556TZ14_BAGYA</name>
<reference evidence="2 3" key="1">
    <citation type="journal article" date="2019" name="Genome Biol. Evol.">
        <title>Whole-Genome Sequencing of the Giant Devil Catfish, Bagarius yarrelli.</title>
        <authorList>
            <person name="Jiang W."/>
            <person name="Lv Y."/>
            <person name="Cheng L."/>
            <person name="Yang K."/>
            <person name="Chao B."/>
            <person name="Wang X."/>
            <person name="Li Y."/>
            <person name="Pan X."/>
            <person name="You X."/>
            <person name="Zhang Y."/>
            <person name="Yang J."/>
            <person name="Li J."/>
            <person name="Zhang X."/>
            <person name="Liu S."/>
            <person name="Sun C."/>
            <person name="Yang J."/>
            <person name="Shi Q."/>
        </authorList>
    </citation>
    <scope>NUCLEOTIDE SEQUENCE [LARGE SCALE GENOMIC DNA]</scope>
    <source>
        <strain evidence="2">JWS20170419001</strain>
        <tissue evidence="2">Muscle</tissue>
    </source>
</reference>
<evidence type="ECO:0000313" key="3">
    <source>
        <dbReference type="Proteomes" id="UP000319801"/>
    </source>
</evidence>
<feature type="region of interest" description="Disordered" evidence="1">
    <location>
        <begin position="1"/>
        <end position="71"/>
    </location>
</feature>
<feature type="compositionally biased region" description="Polar residues" evidence="1">
    <location>
        <begin position="1"/>
        <end position="13"/>
    </location>
</feature>
<evidence type="ECO:0000256" key="1">
    <source>
        <dbReference type="SAM" id="MobiDB-lite"/>
    </source>
</evidence>
<dbReference type="Proteomes" id="UP000319801">
    <property type="component" value="Unassembled WGS sequence"/>
</dbReference>
<protein>
    <submittedName>
        <fullName evidence="2">Uncharacterized protein</fullName>
    </submittedName>
</protein>
<evidence type="ECO:0000313" key="2">
    <source>
        <dbReference type="EMBL" id="TSL40941.1"/>
    </source>
</evidence>
<dbReference type="AlphaFoldDB" id="A0A556TZ14"/>
<accession>A0A556TZ14</accession>
<dbReference type="EMBL" id="VCAZ01000031">
    <property type="protein sequence ID" value="TSL40941.1"/>
    <property type="molecule type" value="Genomic_DNA"/>
</dbReference>
<comment type="caution">
    <text evidence="2">The sequence shown here is derived from an EMBL/GenBank/DDBJ whole genome shotgun (WGS) entry which is preliminary data.</text>
</comment>
<sequence length="430" mass="46637">MQSAEPQDNTTAADPSLFPSDKPCRSSLRSRRSEVPQKILKRKSSPQLTDDVGNPPRRSSRLKTPLKMVTGVKRKKNSIKFAAAKEPTSKININAAIRDGDKLGLTSPSLKKGSRKYSSRLKKDKCQSPLPEAACTVSAVLYPVFIEHSYGQPPDSHSEETTLPDKNKAGGITKFELELTDEPDAAVYHVVTQVSQYSEAKTTPNNPEQGELSVHPFEQMTVNVNAGVGVITECLPPLQALSNVIQETSINKQEVSHENISDINAFALVSTCFLQDTLQNLGVPDAPGMVQSTLTSEILDDVEIEHCVVEIETLEEVADDLCALKNNEQPPQEQPPQDLQQLTGLEETSKAVVCREIASTPSLPQDGAKDSTQGSLAQASAEPPKKQAMNPQARTKARLAALAKEKAAAAKRPPPSSSICWLCVRKSQTT</sequence>
<keyword evidence="3" id="KW-1185">Reference proteome</keyword>
<proteinExistence type="predicted"/>
<feature type="region of interest" description="Disordered" evidence="1">
    <location>
        <begin position="359"/>
        <end position="416"/>
    </location>
</feature>
<gene>
    <name evidence="2" type="ORF">Baya_7020</name>
</gene>